<dbReference type="RefSeq" id="WP_082443780.1">
    <property type="nucleotide sequence ID" value="NZ_LDJG01000006.1"/>
</dbReference>
<protein>
    <recommendedName>
        <fullName evidence="1">GRAM domain-containing protein</fullName>
    </recommendedName>
</protein>
<reference evidence="2 3" key="1">
    <citation type="submission" date="2015-05" db="EMBL/GenBank/DDBJ databases">
        <title>Genome sequencing and analysis of members of genus Stenotrophomonas.</title>
        <authorList>
            <person name="Patil P.P."/>
            <person name="Midha S."/>
            <person name="Patil P.B."/>
        </authorList>
    </citation>
    <scope>NUCLEOTIDE SEQUENCE [LARGE SCALE GENOMIC DNA]</scope>
    <source>
        <strain evidence="2 3">DSM 12575</strain>
    </source>
</reference>
<dbReference type="Gene3D" id="2.30.29.30">
    <property type="entry name" value="Pleckstrin-homology domain (PH domain)/Phosphotyrosine-binding domain (PTB)"/>
    <property type="match status" value="1"/>
</dbReference>
<feature type="domain" description="GRAM" evidence="1">
    <location>
        <begin position="1"/>
        <end position="54"/>
    </location>
</feature>
<evidence type="ECO:0000259" key="1">
    <source>
        <dbReference type="Pfam" id="PF02893"/>
    </source>
</evidence>
<evidence type="ECO:0000313" key="2">
    <source>
        <dbReference type="EMBL" id="KRG59181.1"/>
    </source>
</evidence>
<accession>A0ABR5NM88</accession>
<dbReference type="InterPro" id="IPR011993">
    <property type="entry name" value="PH-like_dom_sf"/>
</dbReference>
<evidence type="ECO:0000313" key="3">
    <source>
        <dbReference type="Proteomes" id="UP000050902"/>
    </source>
</evidence>
<dbReference type="EMBL" id="LDJG01000006">
    <property type="protein sequence ID" value="KRG59181.1"/>
    <property type="molecule type" value="Genomic_DNA"/>
</dbReference>
<proteinExistence type="predicted"/>
<dbReference type="Pfam" id="PF02893">
    <property type="entry name" value="GRAM"/>
    <property type="match status" value="1"/>
</dbReference>
<organism evidence="2 3">
    <name type="scientific">Stenotrophomonas nitritireducens</name>
    <dbReference type="NCBI Taxonomy" id="83617"/>
    <lineage>
        <taxon>Bacteria</taxon>
        <taxon>Pseudomonadati</taxon>
        <taxon>Pseudomonadota</taxon>
        <taxon>Gammaproteobacteria</taxon>
        <taxon>Lysobacterales</taxon>
        <taxon>Lysobacteraceae</taxon>
        <taxon>Stenotrophomonas</taxon>
    </lineage>
</organism>
<comment type="caution">
    <text evidence="2">The sequence shown here is derived from an EMBL/GenBank/DDBJ whole genome shotgun (WGS) entry which is preliminary data.</text>
</comment>
<dbReference type="InterPro" id="IPR004182">
    <property type="entry name" value="GRAM"/>
</dbReference>
<dbReference type="Proteomes" id="UP000050902">
    <property type="component" value="Unassembled WGS sequence"/>
</dbReference>
<name>A0ABR5NM88_9GAMM</name>
<gene>
    <name evidence="2" type="ORF">ABB22_05445</name>
</gene>
<sequence>MQPGETLLREGAANLQRGIEAVGGRLYLTDRRLSFHSHAFNVQTGVTDIPLSQVRGTHPCWTKFLGMIPLFPTSLAVSTADGGQYHFVVHDRDAWAAVIGAKLTGAGG</sequence>
<keyword evidence="3" id="KW-1185">Reference proteome</keyword>